<feature type="transmembrane region" description="Helical" evidence="6">
    <location>
        <begin position="95"/>
        <end position="113"/>
    </location>
</feature>
<dbReference type="KEGG" id="het:BBW65_07365"/>
<dbReference type="PANTHER" id="PTHR33529">
    <property type="entry name" value="SLR0882 PROTEIN-RELATED"/>
    <property type="match status" value="1"/>
</dbReference>
<name>A0A1B1U7H7_9HELI</name>
<keyword evidence="8" id="KW-1185">Reference proteome</keyword>
<dbReference type="GO" id="GO:0015920">
    <property type="term" value="P:lipopolysaccharide transport"/>
    <property type="evidence" value="ECO:0007669"/>
    <property type="project" value="TreeGrafter"/>
</dbReference>
<gene>
    <name evidence="7" type="ORF">BBW65_07365</name>
</gene>
<accession>A0A1B1U7H7</accession>
<dbReference type="OrthoDB" id="5372305at2"/>
<keyword evidence="4 6" id="KW-1133">Transmembrane helix</keyword>
<evidence type="ECO:0000256" key="6">
    <source>
        <dbReference type="SAM" id="Phobius"/>
    </source>
</evidence>
<evidence type="ECO:0000313" key="8">
    <source>
        <dbReference type="Proteomes" id="UP000092884"/>
    </source>
</evidence>
<feature type="transmembrane region" description="Helical" evidence="6">
    <location>
        <begin position="12"/>
        <end position="35"/>
    </location>
</feature>
<dbReference type="EMBL" id="CP016503">
    <property type="protein sequence ID" value="ANV98625.1"/>
    <property type="molecule type" value="Genomic_DNA"/>
</dbReference>
<comment type="subcellular location">
    <subcellularLocation>
        <location evidence="1">Cell membrane</location>
        <topology evidence="1">Multi-pass membrane protein</topology>
    </subcellularLocation>
</comment>
<dbReference type="AlphaFoldDB" id="A0A1B1U7H7"/>
<evidence type="ECO:0000256" key="1">
    <source>
        <dbReference type="ARBA" id="ARBA00004651"/>
    </source>
</evidence>
<evidence type="ECO:0000256" key="4">
    <source>
        <dbReference type="ARBA" id="ARBA00022989"/>
    </source>
</evidence>
<dbReference type="STRING" id="222136.BBW65_07365"/>
<feature type="transmembrane region" description="Helical" evidence="6">
    <location>
        <begin position="331"/>
        <end position="349"/>
    </location>
</feature>
<proteinExistence type="predicted"/>
<feature type="transmembrane region" description="Helical" evidence="6">
    <location>
        <begin position="265"/>
        <end position="288"/>
    </location>
</feature>
<protein>
    <submittedName>
        <fullName evidence="7">Permease</fullName>
    </submittedName>
</protein>
<dbReference type="GO" id="GO:0043190">
    <property type="term" value="C:ATP-binding cassette (ABC) transporter complex"/>
    <property type="evidence" value="ECO:0007669"/>
    <property type="project" value="TreeGrafter"/>
</dbReference>
<dbReference type="PANTHER" id="PTHR33529:SF6">
    <property type="entry name" value="YJGP_YJGQ FAMILY PERMEASE"/>
    <property type="match status" value="1"/>
</dbReference>
<dbReference type="Pfam" id="PF03739">
    <property type="entry name" value="LptF_LptG"/>
    <property type="match status" value="1"/>
</dbReference>
<organism evidence="7 8">
    <name type="scientific">Helicobacter enhydrae</name>
    <dbReference type="NCBI Taxonomy" id="222136"/>
    <lineage>
        <taxon>Bacteria</taxon>
        <taxon>Pseudomonadati</taxon>
        <taxon>Campylobacterota</taxon>
        <taxon>Epsilonproteobacteria</taxon>
        <taxon>Campylobacterales</taxon>
        <taxon>Helicobacteraceae</taxon>
        <taxon>Helicobacter</taxon>
    </lineage>
</organism>
<keyword evidence="2" id="KW-1003">Cell membrane</keyword>
<evidence type="ECO:0000313" key="7">
    <source>
        <dbReference type="EMBL" id="ANV98625.1"/>
    </source>
</evidence>
<keyword evidence="5 6" id="KW-0472">Membrane</keyword>
<evidence type="ECO:0000256" key="2">
    <source>
        <dbReference type="ARBA" id="ARBA00022475"/>
    </source>
</evidence>
<evidence type="ECO:0000256" key="3">
    <source>
        <dbReference type="ARBA" id="ARBA00022692"/>
    </source>
</evidence>
<sequence>MKTFVFISKNYLRYFLILLVALEAFFIGADSIKYADKFPDSANLIVLFFFNDALYALNYTLPLSLLLGGILFLITFLKSNQFGAMLALGFSKRQILLAPFVLSLLISCIYIALNATSFVYAQERVEAIIDQNSLNNAQEDILLKHNHNYIYFQKIYPSLNQAKNIKIFTLDNQRLKSFIQAETGVFDGRFWILKNAKIGQISATFSSQTNALSFKKVESMKILENFKPKVLDTFLKDKPTISIIDAIDSLKIHLEQGLDSTKIRAILYSAILIPLFVPLTLVIFGYFIPSLPRYIKISLLSFKLIMISLVIWGIFFSVSKFSIGGIIYPEFGILLPMIVLCSVTLYCFAKLKNQI</sequence>
<keyword evidence="3 6" id="KW-0812">Transmembrane</keyword>
<reference evidence="8" key="1">
    <citation type="submission" date="2016-07" db="EMBL/GenBank/DDBJ databases">
        <authorList>
            <person name="Florea S."/>
            <person name="Webb J.S."/>
            <person name="Jaromczyk J."/>
            <person name="Schardl C.L."/>
        </authorList>
    </citation>
    <scope>NUCLEOTIDE SEQUENCE [LARGE SCALE GENOMIC DNA]</scope>
    <source>
        <strain evidence="8">MIT 01-6242</strain>
    </source>
</reference>
<feature type="transmembrane region" description="Helical" evidence="6">
    <location>
        <begin position="300"/>
        <end position="319"/>
    </location>
</feature>
<dbReference type="InterPro" id="IPR005495">
    <property type="entry name" value="LptG/LptF_permease"/>
</dbReference>
<evidence type="ECO:0000256" key="5">
    <source>
        <dbReference type="ARBA" id="ARBA00023136"/>
    </source>
</evidence>
<dbReference type="RefSeq" id="WP_066341561.1">
    <property type="nucleotide sequence ID" value="NZ_CP016503.1"/>
</dbReference>
<feature type="transmembrane region" description="Helical" evidence="6">
    <location>
        <begin position="55"/>
        <end position="74"/>
    </location>
</feature>
<dbReference type="Proteomes" id="UP000092884">
    <property type="component" value="Chromosome"/>
</dbReference>